<dbReference type="EMBL" id="MU152292">
    <property type="protein sequence ID" value="KAF9440743.1"/>
    <property type="molecule type" value="Genomic_DNA"/>
</dbReference>
<gene>
    <name evidence="1" type="ORF">P691DRAFT_686600</name>
</gene>
<name>A0A9P5WXK7_9AGAR</name>
<accession>A0A9P5WXK7</accession>
<evidence type="ECO:0000313" key="2">
    <source>
        <dbReference type="Proteomes" id="UP000807342"/>
    </source>
</evidence>
<reference evidence="1" key="1">
    <citation type="submission" date="2020-11" db="EMBL/GenBank/DDBJ databases">
        <authorList>
            <consortium name="DOE Joint Genome Institute"/>
            <person name="Ahrendt S."/>
            <person name="Riley R."/>
            <person name="Andreopoulos W."/>
            <person name="Labutti K."/>
            <person name="Pangilinan J."/>
            <person name="Ruiz-Duenas F.J."/>
            <person name="Barrasa J.M."/>
            <person name="Sanchez-Garcia M."/>
            <person name="Camarero S."/>
            <person name="Miyauchi S."/>
            <person name="Serrano A."/>
            <person name="Linde D."/>
            <person name="Babiker R."/>
            <person name="Drula E."/>
            <person name="Ayuso-Fernandez I."/>
            <person name="Pacheco R."/>
            <person name="Padilla G."/>
            <person name="Ferreira P."/>
            <person name="Barriuso J."/>
            <person name="Kellner H."/>
            <person name="Castanera R."/>
            <person name="Alfaro M."/>
            <person name="Ramirez L."/>
            <person name="Pisabarro A.G."/>
            <person name="Kuo A."/>
            <person name="Tritt A."/>
            <person name="Lipzen A."/>
            <person name="He G."/>
            <person name="Yan M."/>
            <person name="Ng V."/>
            <person name="Cullen D."/>
            <person name="Martin F."/>
            <person name="Rosso M.-N."/>
            <person name="Henrissat B."/>
            <person name="Hibbett D."/>
            <person name="Martinez A.T."/>
            <person name="Grigoriev I.V."/>
        </authorList>
    </citation>
    <scope>NUCLEOTIDE SEQUENCE</scope>
    <source>
        <strain evidence="1">MF-IS2</strain>
    </source>
</reference>
<organism evidence="1 2">
    <name type="scientific">Macrolepiota fuliginosa MF-IS2</name>
    <dbReference type="NCBI Taxonomy" id="1400762"/>
    <lineage>
        <taxon>Eukaryota</taxon>
        <taxon>Fungi</taxon>
        <taxon>Dikarya</taxon>
        <taxon>Basidiomycota</taxon>
        <taxon>Agaricomycotina</taxon>
        <taxon>Agaricomycetes</taxon>
        <taxon>Agaricomycetidae</taxon>
        <taxon>Agaricales</taxon>
        <taxon>Agaricineae</taxon>
        <taxon>Agaricaceae</taxon>
        <taxon>Macrolepiota</taxon>
    </lineage>
</organism>
<feature type="non-terminal residue" evidence="1">
    <location>
        <position position="1"/>
    </location>
</feature>
<protein>
    <submittedName>
        <fullName evidence="1">Uncharacterized protein</fullName>
    </submittedName>
</protein>
<dbReference type="OrthoDB" id="10558692at2759"/>
<keyword evidence="2" id="KW-1185">Reference proteome</keyword>
<comment type="caution">
    <text evidence="1">The sequence shown here is derived from an EMBL/GenBank/DDBJ whole genome shotgun (WGS) entry which is preliminary data.</text>
</comment>
<evidence type="ECO:0000313" key="1">
    <source>
        <dbReference type="EMBL" id="KAF9440743.1"/>
    </source>
</evidence>
<dbReference type="Proteomes" id="UP000807342">
    <property type="component" value="Unassembled WGS sequence"/>
</dbReference>
<dbReference type="AlphaFoldDB" id="A0A9P5WXK7"/>
<sequence length="99" mass="10813">LNNAPSMSRYSTEAMRPSHHTSLILLVRWCTASVVVLHGLPPYRSFFSSIQEISSVTIEVSTLPSVHSSAIGLYALGVSYDGFPGFLSTTMVNTFQPSY</sequence>
<proteinExistence type="predicted"/>